<organism evidence="2 3">
    <name type="scientific">Yoonia algicola</name>
    <dbReference type="NCBI Taxonomy" id="3137368"/>
    <lineage>
        <taxon>Bacteria</taxon>
        <taxon>Pseudomonadati</taxon>
        <taxon>Pseudomonadota</taxon>
        <taxon>Alphaproteobacteria</taxon>
        <taxon>Rhodobacterales</taxon>
        <taxon>Paracoccaceae</taxon>
        <taxon>Yoonia</taxon>
    </lineage>
</organism>
<sequence>MGKRAYLLKLLQDVRASYWFLPSLLVLVGMMLATLMGWVDRNASVLPFQLPASLLDTQADGARSTLAVIAQSIIGVTGVMFSMTLVAVSFASGNFGPRLIGNFMRDRGNQWSLGILISTFVYALVVLRTVQNEIEGDTAQFVPQYSLLVALGLTLVCVFTLIYFIHHVPETINVSRISAGIGASLDRQVRELIDENNASDKQVGPPKRDPDHVVTAWVSGYVQTVNFNRLSSLAKEKNLHISLSASVGAFVTTKTPVFEIWAAEPLEDADAIKECYAIGAGRTENQNPTFLAEQLVEMVVRALSPGLNDPYTAVDCLNRLAAVLTTASTYEGGLKRRSLDHISFDALTFPRLFAATFPLCRQYIRPDNLVLNHALSLLDDLAKIARDEDQAVIKSEMKALRADR</sequence>
<dbReference type="Pfam" id="PF10011">
    <property type="entry name" value="DUF2254"/>
    <property type="match status" value="1"/>
</dbReference>
<evidence type="ECO:0000256" key="1">
    <source>
        <dbReference type="SAM" id="Phobius"/>
    </source>
</evidence>
<dbReference type="AlphaFoldDB" id="A0AAN0M1Z0"/>
<protein>
    <submittedName>
        <fullName evidence="2">DUF2254 domain-containing protein</fullName>
    </submittedName>
</protein>
<keyword evidence="3" id="KW-1185">Reference proteome</keyword>
<dbReference type="RefSeq" id="WP_342069851.1">
    <property type="nucleotide sequence ID" value="NZ_CP151762.1"/>
</dbReference>
<feature type="transmembrane region" description="Helical" evidence="1">
    <location>
        <begin position="20"/>
        <end position="39"/>
    </location>
</feature>
<keyword evidence="1" id="KW-1133">Transmembrane helix</keyword>
<keyword evidence="1" id="KW-0472">Membrane</keyword>
<feature type="transmembrane region" description="Helical" evidence="1">
    <location>
        <begin position="68"/>
        <end position="90"/>
    </location>
</feature>
<dbReference type="KEGG" id="yag:AABB28_16740"/>
<gene>
    <name evidence="2" type="ORF">AABB28_16740</name>
</gene>
<keyword evidence="1" id="KW-0812">Transmembrane</keyword>
<accession>A0AAN0M1Z0</accession>
<evidence type="ECO:0000313" key="3">
    <source>
        <dbReference type="Proteomes" id="UP001451782"/>
    </source>
</evidence>
<feature type="transmembrane region" description="Helical" evidence="1">
    <location>
        <begin position="142"/>
        <end position="165"/>
    </location>
</feature>
<dbReference type="Proteomes" id="UP001451782">
    <property type="component" value="Chromosome"/>
</dbReference>
<dbReference type="InterPro" id="IPR018723">
    <property type="entry name" value="DUF2254_membrane"/>
</dbReference>
<reference evidence="2 3" key="1">
    <citation type="submission" date="2024-04" db="EMBL/GenBank/DDBJ databases">
        <title>Phylogenomic analyses of a clade within the roseobacter group suggest taxonomic reassignments of species of the genera Aestuariivita, Citreicella, Loktanella, Nautella, Pelagibaca, Ruegeria, Thalassobius, Thiobacimonas and Tropicibacter, and the proposal o.</title>
        <authorList>
            <person name="Jeon C.O."/>
        </authorList>
    </citation>
    <scope>NUCLEOTIDE SEQUENCE [LARGE SCALE GENOMIC DNA]</scope>
    <source>
        <strain evidence="2 3">G8-12</strain>
    </source>
</reference>
<proteinExistence type="predicted"/>
<dbReference type="EMBL" id="CP151762">
    <property type="protein sequence ID" value="WZU63470.1"/>
    <property type="molecule type" value="Genomic_DNA"/>
</dbReference>
<feature type="transmembrane region" description="Helical" evidence="1">
    <location>
        <begin position="111"/>
        <end position="130"/>
    </location>
</feature>
<evidence type="ECO:0000313" key="2">
    <source>
        <dbReference type="EMBL" id="WZU63470.1"/>
    </source>
</evidence>
<name>A0AAN0M1Z0_9RHOB</name>